<proteinExistence type="predicted"/>
<name>A0A317N1E0_9NOCA</name>
<reference evidence="2 3" key="1">
    <citation type="submission" date="2018-05" db="EMBL/GenBank/DDBJ databases">
        <title>Genomic Encyclopedia of Type Strains, Phase IV (KMG-IV): sequencing the most valuable type-strain genomes for metagenomic binning, comparative biology and taxonomic classification.</title>
        <authorList>
            <person name="Goeker M."/>
        </authorList>
    </citation>
    <scope>NUCLEOTIDE SEQUENCE [LARGE SCALE GENOMIC DNA]</scope>
    <source>
        <strain evidence="2 3">DSM 44717</strain>
    </source>
</reference>
<sequence length="131" mass="13968">MTAPQEHIEGDGVDDETTTLDRSEETDEDQLRQDPLEGAMDPPEHWTGATSYGMTPREESQPRPLDERLAEEEPDVVPGSAPQAPGSAPADIDTEGVPTPPAPGYEEDLGISADVAGGSMPSEIRHPEPPD</sequence>
<feature type="compositionally biased region" description="Basic and acidic residues" evidence="1">
    <location>
        <begin position="56"/>
        <end position="68"/>
    </location>
</feature>
<protein>
    <recommendedName>
        <fullName evidence="4">DUF5709 domain-containing protein</fullName>
    </recommendedName>
</protein>
<feature type="compositionally biased region" description="Basic and acidic residues" evidence="1">
    <location>
        <begin position="19"/>
        <end position="35"/>
    </location>
</feature>
<feature type="compositionally biased region" description="Basic and acidic residues" evidence="1">
    <location>
        <begin position="1"/>
        <end position="10"/>
    </location>
</feature>
<organism evidence="2 3">
    <name type="scientific">Nocardia neocaledoniensis</name>
    <dbReference type="NCBI Taxonomy" id="236511"/>
    <lineage>
        <taxon>Bacteria</taxon>
        <taxon>Bacillati</taxon>
        <taxon>Actinomycetota</taxon>
        <taxon>Actinomycetes</taxon>
        <taxon>Mycobacteriales</taxon>
        <taxon>Nocardiaceae</taxon>
        <taxon>Nocardia</taxon>
    </lineage>
</organism>
<dbReference type="RefSeq" id="WP_110041522.1">
    <property type="nucleotide sequence ID" value="NZ_QGTL01000019.1"/>
</dbReference>
<dbReference type="AlphaFoldDB" id="A0A317N1E0"/>
<accession>A0A317N1E0</accession>
<comment type="caution">
    <text evidence="2">The sequence shown here is derived from an EMBL/GenBank/DDBJ whole genome shotgun (WGS) entry which is preliminary data.</text>
</comment>
<feature type="region of interest" description="Disordered" evidence="1">
    <location>
        <begin position="1"/>
        <end position="131"/>
    </location>
</feature>
<keyword evidence="3" id="KW-1185">Reference proteome</keyword>
<dbReference type="Proteomes" id="UP000246410">
    <property type="component" value="Unassembled WGS sequence"/>
</dbReference>
<gene>
    <name evidence="2" type="ORF">DFR69_11974</name>
</gene>
<dbReference type="EMBL" id="QGTL01000019">
    <property type="protein sequence ID" value="PWV67760.1"/>
    <property type="molecule type" value="Genomic_DNA"/>
</dbReference>
<evidence type="ECO:0000313" key="2">
    <source>
        <dbReference type="EMBL" id="PWV67760.1"/>
    </source>
</evidence>
<evidence type="ECO:0000313" key="3">
    <source>
        <dbReference type="Proteomes" id="UP000246410"/>
    </source>
</evidence>
<evidence type="ECO:0008006" key="4">
    <source>
        <dbReference type="Google" id="ProtNLM"/>
    </source>
</evidence>
<evidence type="ECO:0000256" key="1">
    <source>
        <dbReference type="SAM" id="MobiDB-lite"/>
    </source>
</evidence>
<feature type="compositionally biased region" description="Low complexity" evidence="1">
    <location>
        <begin position="78"/>
        <end position="90"/>
    </location>
</feature>